<accession>A0A9P7ABU1</accession>
<name>A0A9P7ABU1_9AGAM</name>
<dbReference type="RefSeq" id="XP_041153688.1">
    <property type="nucleotide sequence ID" value="XM_041309725.1"/>
</dbReference>
<comment type="caution">
    <text evidence="1">The sequence shown here is derived from an EMBL/GenBank/DDBJ whole genome shotgun (WGS) entry which is preliminary data.</text>
</comment>
<dbReference type="Proteomes" id="UP000719766">
    <property type="component" value="Unassembled WGS sequence"/>
</dbReference>
<evidence type="ECO:0000313" key="2">
    <source>
        <dbReference type="Proteomes" id="UP000719766"/>
    </source>
</evidence>
<sequence length="73" mass="8118">MYGVCTPKELVRLLETACVGCLVLTSLFMRLLTSSVAPLWFQIFSHLSAPSELEPRTLPVHKGVLVRPYVSQS</sequence>
<gene>
    <name evidence="1" type="ORF">HD556DRAFT_1539679</name>
</gene>
<dbReference type="EMBL" id="JABBWE010000096">
    <property type="protein sequence ID" value="KAG1786226.1"/>
    <property type="molecule type" value="Genomic_DNA"/>
</dbReference>
<protein>
    <submittedName>
        <fullName evidence="1">Uncharacterized protein</fullName>
    </submittedName>
</protein>
<keyword evidence="2" id="KW-1185">Reference proteome</keyword>
<dbReference type="OrthoDB" id="10272761at2759"/>
<dbReference type="AlphaFoldDB" id="A0A9P7ABU1"/>
<reference evidence="1" key="1">
    <citation type="journal article" date="2020" name="New Phytol.">
        <title>Comparative genomics reveals dynamic genome evolution in host specialist ectomycorrhizal fungi.</title>
        <authorList>
            <person name="Lofgren L.A."/>
            <person name="Nguyen N.H."/>
            <person name="Vilgalys R."/>
            <person name="Ruytinx J."/>
            <person name="Liao H.L."/>
            <person name="Branco S."/>
            <person name="Kuo A."/>
            <person name="LaButti K."/>
            <person name="Lipzen A."/>
            <person name="Andreopoulos W."/>
            <person name="Pangilinan J."/>
            <person name="Riley R."/>
            <person name="Hundley H."/>
            <person name="Na H."/>
            <person name="Barry K."/>
            <person name="Grigoriev I.V."/>
            <person name="Stajich J.E."/>
            <person name="Kennedy P.G."/>
        </authorList>
    </citation>
    <scope>NUCLEOTIDE SEQUENCE</scope>
    <source>
        <strain evidence="1">S12</strain>
    </source>
</reference>
<organism evidence="1 2">
    <name type="scientific">Suillus plorans</name>
    <dbReference type="NCBI Taxonomy" id="116603"/>
    <lineage>
        <taxon>Eukaryota</taxon>
        <taxon>Fungi</taxon>
        <taxon>Dikarya</taxon>
        <taxon>Basidiomycota</taxon>
        <taxon>Agaricomycotina</taxon>
        <taxon>Agaricomycetes</taxon>
        <taxon>Agaricomycetidae</taxon>
        <taxon>Boletales</taxon>
        <taxon>Suillineae</taxon>
        <taxon>Suillaceae</taxon>
        <taxon>Suillus</taxon>
    </lineage>
</organism>
<dbReference type="GeneID" id="64603489"/>
<proteinExistence type="predicted"/>
<evidence type="ECO:0000313" key="1">
    <source>
        <dbReference type="EMBL" id="KAG1786226.1"/>
    </source>
</evidence>